<evidence type="ECO:0000313" key="2">
    <source>
        <dbReference type="EMBL" id="TDL13966.1"/>
    </source>
</evidence>
<dbReference type="Proteomes" id="UP000294933">
    <property type="component" value="Unassembled WGS sequence"/>
</dbReference>
<dbReference type="VEuPathDB" id="FungiDB:BD410DRAFT_810113"/>
<proteinExistence type="predicted"/>
<dbReference type="OrthoDB" id="273771at2759"/>
<keyword evidence="3" id="KW-1185">Reference proteome</keyword>
<sequence>MVKLGQPTESSTAIDGQIHHQPTLTAQLSGHDSAVRGIQWGSHHANVLASNSSSGARGLFTSMTRVLASCAWDRRVLRLSRVGLKSLVMAVIVAWGRVGVGVGVEVPSASVAGRLTMTVAPIRTVRTEGNRLTRYLRLVVVEWIRIQDSHIQISPMDGDRQPQLEVMGGSGKEKEEDTGNT</sequence>
<feature type="compositionally biased region" description="Basic and acidic residues" evidence="1">
    <location>
        <begin position="171"/>
        <end position="181"/>
    </location>
</feature>
<evidence type="ECO:0000313" key="3">
    <source>
        <dbReference type="Proteomes" id="UP000294933"/>
    </source>
</evidence>
<reference evidence="2 3" key="1">
    <citation type="submission" date="2018-06" db="EMBL/GenBank/DDBJ databases">
        <title>A transcriptomic atlas of mushroom development highlights an independent origin of complex multicellularity.</title>
        <authorList>
            <consortium name="DOE Joint Genome Institute"/>
            <person name="Krizsan K."/>
            <person name="Almasi E."/>
            <person name="Merenyi Z."/>
            <person name="Sahu N."/>
            <person name="Viragh M."/>
            <person name="Koszo T."/>
            <person name="Mondo S."/>
            <person name="Kiss B."/>
            <person name="Balint B."/>
            <person name="Kues U."/>
            <person name="Barry K."/>
            <person name="Hegedus J.C."/>
            <person name="Henrissat B."/>
            <person name="Johnson J."/>
            <person name="Lipzen A."/>
            <person name="Ohm R."/>
            <person name="Nagy I."/>
            <person name="Pangilinan J."/>
            <person name="Yan J."/>
            <person name="Xiong Y."/>
            <person name="Grigoriev I.V."/>
            <person name="Hibbett D.S."/>
            <person name="Nagy L.G."/>
        </authorList>
    </citation>
    <scope>NUCLEOTIDE SEQUENCE [LARGE SCALE GENOMIC DNA]</scope>
    <source>
        <strain evidence="2 3">SZMC22713</strain>
    </source>
</reference>
<dbReference type="AlphaFoldDB" id="A0A4Y7PFC3"/>
<accession>A0A4Y7PFC3</accession>
<protein>
    <submittedName>
        <fullName evidence="2">Uncharacterized protein</fullName>
    </submittedName>
</protein>
<feature type="region of interest" description="Disordered" evidence="1">
    <location>
        <begin position="154"/>
        <end position="181"/>
    </location>
</feature>
<dbReference type="EMBL" id="ML170418">
    <property type="protein sequence ID" value="TDL13966.1"/>
    <property type="molecule type" value="Genomic_DNA"/>
</dbReference>
<evidence type="ECO:0000256" key="1">
    <source>
        <dbReference type="SAM" id="MobiDB-lite"/>
    </source>
</evidence>
<gene>
    <name evidence="2" type="ORF">BD410DRAFT_810113</name>
</gene>
<name>A0A4Y7PFC3_9AGAM</name>
<organism evidence="2 3">
    <name type="scientific">Rickenella mellea</name>
    <dbReference type="NCBI Taxonomy" id="50990"/>
    <lineage>
        <taxon>Eukaryota</taxon>
        <taxon>Fungi</taxon>
        <taxon>Dikarya</taxon>
        <taxon>Basidiomycota</taxon>
        <taxon>Agaricomycotina</taxon>
        <taxon>Agaricomycetes</taxon>
        <taxon>Hymenochaetales</taxon>
        <taxon>Rickenellaceae</taxon>
        <taxon>Rickenella</taxon>
    </lineage>
</organism>